<dbReference type="InterPro" id="IPR012347">
    <property type="entry name" value="Ferritin-like"/>
</dbReference>
<accession>A0A0D8IEG6</accession>
<proteinExistence type="predicted"/>
<dbReference type="STRING" id="84022.CACET_c03580"/>
<gene>
    <name evidence="1" type="ORF">CACET_c03580</name>
</gene>
<sequence>MNTNHQASFTEKELMNDLLASAKQVTSAYNVGITEASCQNLRQHLTQCLNDTQQIEYQIFDAMQKRGWYQVKQAQSQDVQSAKTKYNQMKTELK</sequence>
<dbReference type="EMBL" id="CP009687">
    <property type="protein sequence ID" value="AKL93874.1"/>
    <property type="molecule type" value="Genomic_DNA"/>
</dbReference>
<reference evidence="1 2" key="1">
    <citation type="submission" date="2014-10" db="EMBL/GenBank/DDBJ databases">
        <title>Genome sequence of Clostridium aceticum DSM 1496.</title>
        <authorList>
            <person name="Poehlein A."/>
            <person name="Schiel-Bengelsdorf B."/>
            <person name="Gottschalk G."/>
            <person name="Duerre P."/>
            <person name="Daniel R."/>
        </authorList>
    </citation>
    <scope>NUCLEOTIDE SEQUENCE [LARGE SCALE GENOMIC DNA]</scope>
    <source>
        <strain evidence="1 2">DSM 1496</strain>
    </source>
</reference>
<organism evidence="1 2">
    <name type="scientific">Clostridium aceticum</name>
    <dbReference type="NCBI Taxonomy" id="84022"/>
    <lineage>
        <taxon>Bacteria</taxon>
        <taxon>Bacillati</taxon>
        <taxon>Bacillota</taxon>
        <taxon>Clostridia</taxon>
        <taxon>Eubacteriales</taxon>
        <taxon>Clostridiaceae</taxon>
        <taxon>Clostridium</taxon>
    </lineage>
</organism>
<keyword evidence="2" id="KW-1185">Reference proteome</keyword>
<dbReference type="Gene3D" id="1.20.1260.10">
    <property type="match status" value="1"/>
</dbReference>
<dbReference type="RefSeq" id="WP_044823241.1">
    <property type="nucleotide sequence ID" value="NZ_CP009687.1"/>
</dbReference>
<dbReference type="OrthoDB" id="1685263at2"/>
<dbReference type="Proteomes" id="UP000035704">
    <property type="component" value="Chromosome"/>
</dbReference>
<name>A0A0D8IEG6_9CLOT</name>
<protein>
    <submittedName>
        <fullName evidence="1">Coat F domain-containing protein</fullName>
    </submittedName>
</protein>
<dbReference type="KEGG" id="cace:CACET_c03580"/>
<evidence type="ECO:0000313" key="2">
    <source>
        <dbReference type="Proteomes" id="UP000035704"/>
    </source>
</evidence>
<dbReference type="InterPro" id="IPR012851">
    <property type="entry name" value="Spore_coat_CotF-like"/>
</dbReference>
<dbReference type="Pfam" id="PF07875">
    <property type="entry name" value="Coat_F"/>
    <property type="match status" value="1"/>
</dbReference>
<dbReference type="PATRIC" id="fig|84022.5.peg.1737"/>
<evidence type="ECO:0000313" key="1">
    <source>
        <dbReference type="EMBL" id="AKL93874.1"/>
    </source>
</evidence>
<dbReference type="AlphaFoldDB" id="A0A0D8IEG6"/>